<name>A0A4R4DVA8_9BACT</name>
<sequence length="239" mass="26987">MPGMLFTRFLRHYLKKLAGTGALLLFLLLISVSVFALIFHEVIGEGEVAFDIRVFGMIAPRISAAGTRFMEAVTFTASATFLQIAYGLTIGWYLVRRNWLRCIEIFVIGIGGFAINYFMKLTFHRLRPPNPILEPLHNFSFPSGHATSGFIFYGLLAYLAWKLKLPRWLRLALAAVLIAWALLVGFSRIYLRMHFATDVLAGFCIGASWLGLSILIMQRMKKKATMETGETEEQAERAQ</sequence>
<comment type="caution">
    <text evidence="3">The sequence shown here is derived from an EMBL/GenBank/DDBJ whole genome shotgun (WGS) entry which is preliminary data.</text>
</comment>
<dbReference type="InterPro" id="IPR000326">
    <property type="entry name" value="PAP2/HPO"/>
</dbReference>
<keyword evidence="1" id="KW-0812">Transmembrane</keyword>
<feature type="domain" description="Phosphatidic acid phosphatase type 2/haloperoxidase" evidence="2">
    <location>
        <begin position="100"/>
        <end position="214"/>
    </location>
</feature>
<organism evidence="3 4">
    <name type="scientific">Flaviaesturariibacter aridisoli</name>
    <dbReference type="NCBI Taxonomy" id="2545761"/>
    <lineage>
        <taxon>Bacteria</taxon>
        <taxon>Pseudomonadati</taxon>
        <taxon>Bacteroidota</taxon>
        <taxon>Chitinophagia</taxon>
        <taxon>Chitinophagales</taxon>
        <taxon>Chitinophagaceae</taxon>
        <taxon>Flaviaestuariibacter</taxon>
    </lineage>
</organism>
<feature type="transmembrane region" description="Helical" evidence="1">
    <location>
        <begin position="72"/>
        <end position="95"/>
    </location>
</feature>
<dbReference type="SMART" id="SM00014">
    <property type="entry name" value="acidPPc"/>
    <property type="match status" value="1"/>
</dbReference>
<dbReference type="Proteomes" id="UP000295164">
    <property type="component" value="Unassembled WGS sequence"/>
</dbReference>
<dbReference type="EMBL" id="SKFH01000045">
    <property type="protein sequence ID" value="TCZ66293.1"/>
    <property type="molecule type" value="Genomic_DNA"/>
</dbReference>
<gene>
    <name evidence="3" type="ORF">E0486_16880</name>
</gene>
<dbReference type="PANTHER" id="PTHR14969">
    <property type="entry name" value="SPHINGOSINE-1-PHOSPHATE PHOSPHOHYDROLASE"/>
    <property type="match status" value="1"/>
</dbReference>
<dbReference type="Gene3D" id="1.20.144.10">
    <property type="entry name" value="Phosphatidic acid phosphatase type 2/haloperoxidase"/>
    <property type="match status" value="1"/>
</dbReference>
<evidence type="ECO:0000259" key="2">
    <source>
        <dbReference type="SMART" id="SM00014"/>
    </source>
</evidence>
<dbReference type="RefSeq" id="WP_131853952.1">
    <property type="nucleotide sequence ID" value="NZ_SKFH01000045.1"/>
</dbReference>
<evidence type="ECO:0000313" key="3">
    <source>
        <dbReference type="EMBL" id="TCZ66293.1"/>
    </source>
</evidence>
<dbReference type="SUPFAM" id="SSF48317">
    <property type="entry name" value="Acid phosphatase/Vanadium-dependent haloperoxidase"/>
    <property type="match status" value="1"/>
</dbReference>
<keyword evidence="1" id="KW-1133">Transmembrane helix</keyword>
<keyword evidence="1" id="KW-0472">Membrane</keyword>
<dbReference type="InterPro" id="IPR036938">
    <property type="entry name" value="PAP2/HPO_sf"/>
</dbReference>
<dbReference type="CDD" id="cd03392">
    <property type="entry name" value="PAP2_like_2"/>
    <property type="match status" value="1"/>
</dbReference>
<proteinExistence type="predicted"/>
<keyword evidence="4" id="KW-1185">Reference proteome</keyword>
<reference evidence="3 4" key="1">
    <citation type="submission" date="2019-03" db="EMBL/GenBank/DDBJ databases">
        <authorList>
            <person name="Kim M.K.M."/>
        </authorList>
    </citation>
    <scope>NUCLEOTIDE SEQUENCE [LARGE SCALE GENOMIC DNA]</scope>
    <source>
        <strain evidence="3 4">17J68-15</strain>
    </source>
</reference>
<dbReference type="AlphaFoldDB" id="A0A4R4DVA8"/>
<evidence type="ECO:0000256" key="1">
    <source>
        <dbReference type="SAM" id="Phobius"/>
    </source>
</evidence>
<dbReference type="Pfam" id="PF01569">
    <property type="entry name" value="PAP2"/>
    <property type="match status" value="1"/>
</dbReference>
<feature type="transmembrane region" description="Helical" evidence="1">
    <location>
        <begin position="139"/>
        <end position="161"/>
    </location>
</feature>
<feature type="transmembrane region" description="Helical" evidence="1">
    <location>
        <begin position="199"/>
        <end position="217"/>
    </location>
</feature>
<dbReference type="PANTHER" id="PTHR14969:SF13">
    <property type="entry name" value="AT30094P"/>
    <property type="match status" value="1"/>
</dbReference>
<protein>
    <submittedName>
        <fullName evidence="3">Phosphatase PAP2 family protein</fullName>
    </submittedName>
</protein>
<feature type="transmembrane region" description="Helical" evidence="1">
    <location>
        <begin position="102"/>
        <end position="119"/>
    </location>
</feature>
<feature type="transmembrane region" description="Helical" evidence="1">
    <location>
        <begin position="168"/>
        <end position="187"/>
    </location>
</feature>
<evidence type="ECO:0000313" key="4">
    <source>
        <dbReference type="Proteomes" id="UP000295164"/>
    </source>
</evidence>
<dbReference type="OrthoDB" id="9773582at2"/>
<accession>A0A4R4DVA8</accession>